<accession>A0A9D3V8E9</accession>
<gene>
    <name evidence="1" type="ORF">J1N35_025881</name>
</gene>
<evidence type="ECO:0000313" key="1">
    <source>
        <dbReference type="EMBL" id="KAH1073553.1"/>
    </source>
</evidence>
<organism evidence="1 2">
    <name type="scientific">Gossypium stocksii</name>
    <dbReference type="NCBI Taxonomy" id="47602"/>
    <lineage>
        <taxon>Eukaryota</taxon>
        <taxon>Viridiplantae</taxon>
        <taxon>Streptophyta</taxon>
        <taxon>Embryophyta</taxon>
        <taxon>Tracheophyta</taxon>
        <taxon>Spermatophyta</taxon>
        <taxon>Magnoliopsida</taxon>
        <taxon>eudicotyledons</taxon>
        <taxon>Gunneridae</taxon>
        <taxon>Pentapetalae</taxon>
        <taxon>rosids</taxon>
        <taxon>malvids</taxon>
        <taxon>Malvales</taxon>
        <taxon>Malvaceae</taxon>
        <taxon>Malvoideae</taxon>
        <taxon>Gossypium</taxon>
    </lineage>
</organism>
<reference evidence="1 2" key="1">
    <citation type="journal article" date="2021" name="Plant Biotechnol. J.">
        <title>Multi-omics assisted identification of the key and species-specific regulatory components of drought-tolerant mechanisms in Gossypium stocksii.</title>
        <authorList>
            <person name="Yu D."/>
            <person name="Ke L."/>
            <person name="Zhang D."/>
            <person name="Wu Y."/>
            <person name="Sun Y."/>
            <person name="Mei J."/>
            <person name="Sun J."/>
            <person name="Sun Y."/>
        </authorList>
    </citation>
    <scope>NUCLEOTIDE SEQUENCE [LARGE SCALE GENOMIC DNA]</scope>
    <source>
        <strain evidence="2">cv. E1</strain>
        <tissue evidence="1">Leaf</tissue>
    </source>
</reference>
<protein>
    <submittedName>
        <fullName evidence="1">Uncharacterized protein</fullName>
    </submittedName>
</protein>
<dbReference type="EMBL" id="JAIQCV010000008">
    <property type="protein sequence ID" value="KAH1073553.1"/>
    <property type="molecule type" value="Genomic_DNA"/>
</dbReference>
<comment type="caution">
    <text evidence="1">The sequence shown here is derived from an EMBL/GenBank/DDBJ whole genome shotgun (WGS) entry which is preliminary data.</text>
</comment>
<keyword evidence="2" id="KW-1185">Reference proteome</keyword>
<dbReference type="AlphaFoldDB" id="A0A9D3V8E9"/>
<name>A0A9D3V8E9_9ROSI</name>
<sequence length="115" mass="13462">GYNTRYDWYTYSHLVASDKQDEEASLEELDEDWKKPDSDNAFKDGMSKCCENIEVIKKAKPLDECVEPDTIEVENKAFNTIVEHESLSVNFQHQMEARKFSEDVHITKEICDYCE</sequence>
<dbReference type="Proteomes" id="UP000828251">
    <property type="component" value="Unassembled WGS sequence"/>
</dbReference>
<proteinExistence type="predicted"/>
<evidence type="ECO:0000313" key="2">
    <source>
        <dbReference type="Proteomes" id="UP000828251"/>
    </source>
</evidence>
<feature type="non-terminal residue" evidence="1">
    <location>
        <position position="1"/>
    </location>
</feature>
<feature type="non-terminal residue" evidence="1">
    <location>
        <position position="115"/>
    </location>
</feature>